<organism evidence="2 3">
    <name type="scientific">Lutzomyia longipalpis</name>
    <name type="common">Sand fly</name>
    <dbReference type="NCBI Taxonomy" id="7200"/>
    <lineage>
        <taxon>Eukaryota</taxon>
        <taxon>Metazoa</taxon>
        <taxon>Ecdysozoa</taxon>
        <taxon>Arthropoda</taxon>
        <taxon>Hexapoda</taxon>
        <taxon>Insecta</taxon>
        <taxon>Pterygota</taxon>
        <taxon>Neoptera</taxon>
        <taxon>Endopterygota</taxon>
        <taxon>Diptera</taxon>
        <taxon>Nematocera</taxon>
        <taxon>Psychodoidea</taxon>
        <taxon>Psychodidae</taxon>
        <taxon>Lutzomyia</taxon>
        <taxon>Lutzomyia</taxon>
    </lineage>
</organism>
<accession>A0A1B0CSQ3</accession>
<evidence type="ECO:0000313" key="2">
    <source>
        <dbReference type="EnsemblMetazoa" id="LLOJ007902-PA"/>
    </source>
</evidence>
<dbReference type="EMBL" id="GITU01010330">
    <property type="protein sequence ID" value="MBC1179033.1"/>
    <property type="molecule type" value="Transcribed_RNA"/>
</dbReference>
<evidence type="ECO:0000313" key="1">
    <source>
        <dbReference type="EMBL" id="MBC1179033.1"/>
    </source>
</evidence>
<dbReference type="VEuPathDB" id="VectorBase:LLONM1_002959"/>
<reference evidence="1" key="2">
    <citation type="journal article" date="2020" name="BMC">
        <title>Leishmania infection induces a limited differential gene expression in the sand fly midgut.</title>
        <authorList>
            <person name="Coutinho-Abreu I.V."/>
            <person name="Serafim T.D."/>
            <person name="Meneses C."/>
            <person name="Kamhawi S."/>
            <person name="Oliveira F."/>
            <person name="Valenzuela J.G."/>
        </authorList>
    </citation>
    <scope>NUCLEOTIDE SEQUENCE</scope>
    <source>
        <strain evidence="1">Jacobina</strain>
        <tissue evidence="1">Midgut</tissue>
    </source>
</reference>
<reference evidence="2" key="3">
    <citation type="submission" date="2020-05" db="UniProtKB">
        <authorList>
            <consortium name="EnsemblMetazoa"/>
        </authorList>
    </citation>
    <scope>IDENTIFICATION</scope>
    <source>
        <strain evidence="2">Jacobina</strain>
    </source>
</reference>
<evidence type="ECO:0000313" key="3">
    <source>
        <dbReference type="Proteomes" id="UP000092461"/>
    </source>
</evidence>
<dbReference type="AlphaFoldDB" id="A0A1B0CSQ3"/>
<dbReference type="Gene3D" id="1.10.150.50">
    <property type="entry name" value="Transcription Factor, Ets-1"/>
    <property type="match status" value="1"/>
</dbReference>
<dbReference type="Proteomes" id="UP000092461">
    <property type="component" value="Unassembled WGS sequence"/>
</dbReference>
<dbReference type="EnsemblMetazoa" id="LLOJ007902-RA">
    <property type="protein sequence ID" value="LLOJ007902-PA"/>
    <property type="gene ID" value="LLOJ007902"/>
</dbReference>
<dbReference type="SUPFAM" id="SSF47769">
    <property type="entry name" value="SAM/Pointed domain"/>
    <property type="match status" value="1"/>
</dbReference>
<dbReference type="VEuPathDB" id="VectorBase:LLOJ007902"/>
<keyword evidence="3" id="KW-1185">Reference proteome</keyword>
<name>A0A1B0CSQ3_LUTLO</name>
<evidence type="ECO:0008006" key="4">
    <source>
        <dbReference type="Google" id="ProtNLM"/>
    </source>
</evidence>
<dbReference type="EMBL" id="AJWK01026382">
    <property type="status" value="NOT_ANNOTATED_CDS"/>
    <property type="molecule type" value="Genomic_DNA"/>
</dbReference>
<dbReference type="InterPro" id="IPR013761">
    <property type="entry name" value="SAM/pointed_sf"/>
</dbReference>
<sequence length="385" mass="44283">MNVEEIYQFLIRNGITESVATLLRNQGLDEDILQDTTENDIASLNITLADRKKVMRVLRMLKPSTSSCAIEENIIIYDPEAENSIQEEQLESSTQVHEKGIRTVYPKDRNLTVLVEQMTKKGADYKNLYNKLIASQFLEEIDQRRLTEIIGRDMVTKCGNYPTTTDKNNMGHALLKSFPYLAKKHLHPRTPAYNLWFDDHGSANGKKPAGRLQQWLENNARRLRQEEKKYTPRQSKIRKLTDSQNVAGEEYEDFEKRRALIQASKSVADIVDIYPNILGTNGEMIDNDFARLSDHDGKIENIKNYVFDVIFTSDDETLQFICGALVAFAYKRNSPTSAITIFKRNEILKPLVIFVDHEDFKEEAVNPKHPKYPMILSSKTDDMRA</sequence>
<reference evidence="3" key="1">
    <citation type="submission" date="2012-05" db="EMBL/GenBank/DDBJ databases">
        <title>Whole Genome Assembly of Lutzomyia longipalpis.</title>
        <authorList>
            <person name="Richards S."/>
            <person name="Qu C."/>
            <person name="Dillon R."/>
            <person name="Worley K."/>
            <person name="Scherer S."/>
            <person name="Batterton M."/>
            <person name="Taylor A."/>
            <person name="Hawes A."/>
            <person name="Hernandez B."/>
            <person name="Kovar C."/>
            <person name="Mandapat C."/>
            <person name="Pham C."/>
            <person name="Qu C."/>
            <person name="Jing C."/>
            <person name="Bess C."/>
            <person name="Bandaranaike D."/>
            <person name="Ngo D."/>
            <person name="Ongeri F."/>
            <person name="Arias F."/>
            <person name="Lara F."/>
            <person name="Weissenberger G."/>
            <person name="Kamau G."/>
            <person name="Han H."/>
            <person name="Shen H."/>
            <person name="Dinh H."/>
            <person name="Khalil I."/>
            <person name="Jones J."/>
            <person name="Shafer J."/>
            <person name="Jayaseelan J."/>
            <person name="Quiroz J."/>
            <person name="Blankenburg K."/>
            <person name="Nguyen L."/>
            <person name="Jackson L."/>
            <person name="Francisco L."/>
            <person name="Tang L.-Y."/>
            <person name="Pu L.-L."/>
            <person name="Perales L."/>
            <person name="Lorensuhewa L."/>
            <person name="Munidasa M."/>
            <person name="Coyle M."/>
            <person name="Taylor M."/>
            <person name="Puazo M."/>
            <person name="Firestine M."/>
            <person name="Scheel M."/>
            <person name="Javaid M."/>
            <person name="Wang M."/>
            <person name="Li M."/>
            <person name="Tabassum N."/>
            <person name="Saada N."/>
            <person name="Osuji N."/>
            <person name="Aqrawi P."/>
            <person name="Fu Q."/>
            <person name="Thornton R."/>
            <person name="Raj R."/>
            <person name="Goodspeed R."/>
            <person name="Mata R."/>
            <person name="Najjar R."/>
            <person name="Gubbala S."/>
            <person name="Lee S."/>
            <person name="Denson S."/>
            <person name="Patil S."/>
            <person name="Macmil S."/>
            <person name="Qi S."/>
            <person name="Matskevitch T."/>
            <person name="Palculict T."/>
            <person name="Mathew T."/>
            <person name="Vee V."/>
            <person name="Velamala V."/>
            <person name="Korchina V."/>
            <person name="Cai W."/>
            <person name="Liu W."/>
            <person name="Dai W."/>
            <person name="Zou X."/>
            <person name="Zhu Y."/>
            <person name="Zhang Y."/>
            <person name="Wu Y.-Q."/>
            <person name="Xin Y."/>
            <person name="Nazarath L."/>
            <person name="Kovar C."/>
            <person name="Han Y."/>
            <person name="Muzny D."/>
            <person name="Gibbs R."/>
        </authorList>
    </citation>
    <scope>NUCLEOTIDE SEQUENCE [LARGE SCALE GENOMIC DNA]</scope>
    <source>
        <strain evidence="3">Jacobina</strain>
    </source>
</reference>
<proteinExistence type="predicted"/>
<protein>
    <recommendedName>
        <fullName evidence="4">SAM domain-containing protein</fullName>
    </recommendedName>
</protein>